<keyword evidence="4 5" id="KW-0472">Membrane</keyword>
<sequence length="472" mass="53611">MPPLIESILIASSPRCLSERSLRLTTTNLEDFLLRYAFPVQFLLGVLGNGLNLWILSSHGMRNRANDLLAAQYFASSAGISLFVTIICCTDKSCQLLLIGFRYCYLVDICTTFVLTLYHHFEYDCQFVYFCNYTQIYYFCYSAGTNQHPSSWDRQNGSLSIEPSMLRRYYIQVSTLSNALFVVFVPIVAVVILNILLVRQLQLNDQLVQLSTEHSTVKCLLSTQHKQRRRITTTVIAISSCFALTQGPSAVMSVWELLIGYSADSSTIFAAMSIANGLVVTGKTVNFVLFCLSSVHFRRKCATICMRKFPQLSQTSLGKRLSARGELGYRPSIIWPNPTQLIDLEISSINMHGSVMLEKNIDALMGMKWDTTPINSPTSTTALRAAMKDPKKFLPLLNRINISPISEQRRHYDVILESMLNTLNPSTPSMIVKRVVRIWQRYENLMPEKVYKDTARLWLPDNCEPDDCEKYL</sequence>
<dbReference type="GO" id="GO:0016020">
    <property type="term" value="C:membrane"/>
    <property type="evidence" value="ECO:0007669"/>
    <property type="project" value="UniProtKB-SubCell"/>
</dbReference>
<dbReference type="PANTHER" id="PTHR46895:SF6">
    <property type="entry name" value="G-PROTEIN COUPLED RECEPTORS FAMILY 1 PROFILE DOMAIN-CONTAINING PROTEIN"/>
    <property type="match status" value="1"/>
</dbReference>
<dbReference type="Gene3D" id="1.20.1070.10">
    <property type="entry name" value="Rhodopsin 7-helix transmembrane proteins"/>
    <property type="match status" value="1"/>
</dbReference>
<reference evidence="8" key="1">
    <citation type="submission" date="2022-11" db="UniProtKB">
        <authorList>
            <consortium name="WormBaseParasite"/>
        </authorList>
    </citation>
    <scope>IDENTIFICATION</scope>
</reference>
<evidence type="ECO:0000256" key="1">
    <source>
        <dbReference type="ARBA" id="ARBA00004370"/>
    </source>
</evidence>
<dbReference type="AlphaFoldDB" id="A0A915CTU8"/>
<comment type="subcellular location">
    <subcellularLocation>
        <location evidence="1">Membrane</location>
    </subcellularLocation>
</comment>
<evidence type="ECO:0000313" key="8">
    <source>
        <dbReference type="WBParaSite" id="jg12549"/>
    </source>
</evidence>
<keyword evidence="2 5" id="KW-0812">Transmembrane</keyword>
<evidence type="ECO:0000313" key="7">
    <source>
        <dbReference type="Proteomes" id="UP000887574"/>
    </source>
</evidence>
<feature type="domain" description="G-protein coupled receptors family 1 profile" evidence="6">
    <location>
        <begin position="140"/>
        <end position="290"/>
    </location>
</feature>
<evidence type="ECO:0000256" key="2">
    <source>
        <dbReference type="ARBA" id="ARBA00022692"/>
    </source>
</evidence>
<evidence type="ECO:0000259" key="6">
    <source>
        <dbReference type="PROSITE" id="PS50262"/>
    </source>
</evidence>
<keyword evidence="3 5" id="KW-1133">Transmembrane helix</keyword>
<proteinExistence type="predicted"/>
<protein>
    <submittedName>
        <fullName evidence="8">G-protein coupled receptors family 1 profile domain-containing protein</fullName>
    </submittedName>
</protein>
<name>A0A915CTU8_9BILA</name>
<feature type="transmembrane region" description="Helical" evidence="5">
    <location>
        <begin position="68"/>
        <end position="89"/>
    </location>
</feature>
<accession>A0A915CTU8</accession>
<dbReference type="PROSITE" id="PS50262">
    <property type="entry name" value="G_PROTEIN_RECEP_F1_2"/>
    <property type="match status" value="1"/>
</dbReference>
<feature type="transmembrane region" description="Helical" evidence="5">
    <location>
        <begin position="96"/>
        <end position="118"/>
    </location>
</feature>
<evidence type="ECO:0000256" key="3">
    <source>
        <dbReference type="ARBA" id="ARBA00022989"/>
    </source>
</evidence>
<keyword evidence="7" id="KW-1185">Reference proteome</keyword>
<dbReference type="WBParaSite" id="jg12549">
    <property type="protein sequence ID" value="jg12549"/>
    <property type="gene ID" value="jg12549"/>
</dbReference>
<dbReference type="PANTHER" id="PTHR46895">
    <property type="entry name" value="PROTEIN CBG20548-RELATED"/>
    <property type="match status" value="1"/>
</dbReference>
<dbReference type="InterPro" id="IPR017452">
    <property type="entry name" value="GPCR_Rhodpsn_7TM"/>
</dbReference>
<feature type="transmembrane region" description="Helical" evidence="5">
    <location>
        <begin position="169"/>
        <end position="197"/>
    </location>
</feature>
<organism evidence="7 8">
    <name type="scientific">Ditylenchus dipsaci</name>
    <dbReference type="NCBI Taxonomy" id="166011"/>
    <lineage>
        <taxon>Eukaryota</taxon>
        <taxon>Metazoa</taxon>
        <taxon>Ecdysozoa</taxon>
        <taxon>Nematoda</taxon>
        <taxon>Chromadorea</taxon>
        <taxon>Rhabditida</taxon>
        <taxon>Tylenchina</taxon>
        <taxon>Tylenchomorpha</taxon>
        <taxon>Sphaerularioidea</taxon>
        <taxon>Anguinidae</taxon>
        <taxon>Anguininae</taxon>
        <taxon>Ditylenchus</taxon>
    </lineage>
</organism>
<feature type="transmembrane region" description="Helical" evidence="5">
    <location>
        <begin position="267"/>
        <end position="292"/>
    </location>
</feature>
<dbReference type="SUPFAM" id="SSF81321">
    <property type="entry name" value="Family A G protein-coupled receptor-like"/>
    <property type="match status" value="1"/>
</dbReference>
<evidence type="ECO:0000256" key="5">
    <source>
        <dbReference type="SAM" id="Phobius"/>
    </source>
</evidence>
<dbReference type="Proteomes" id="UP000887574">
    <property type="component" value="Unplaced"/>
</dbReference>
<evidence type="ECO:0000256" key="4">
    <source>
        <dbReference type="ARBA" id="ARBA00023136"/>
    </source>
</evidence>
<feature type="transmembrane region" description="Helical" evidence="5">
    <location>
        <begin position="235"/>
        <end position="255"/>
    </location>
</feature>
<feature type="transmembrane region" description="Helical" evidence="5">
    <location>
        <begin position="33"/>
        <end position="56"/>
    </location>
</feature>